<keyword evidence="4" id="KW-1185">Reference proteome</keyword>
<dbReference type="RefSeq" id="WP_157913230.1">
    <property type="nucleotide sequence ID" value="NZ_LN890655.1"/>
</dbReference>
<protein>
    <submittedName>
        <fullName evidence="3">Uncharacterized protein</fullName>
    </submittedName>
</protein>
<evidence type="ECO:0000256" key="1">
    <source>
        <dbReference type="SAM" id="MobiDB-lite"/>
    </source>
</evidence>
<keyword evidence="2" id="KW-0812">Transmembrane</keyword>
<name>A0A160T7F0_9CHLR</name>
<dbReference type="AlphaFoldDB" id="A0A160T7F0"/>
<accession>A0A160T7F0</accession>
<dbReference type="InterPro" id="IPR039522">
    <property type="entry name" value="RING_finger_1_prok"/>
</dbReference>
<dbReference type="Pfam" id="PF14446">
    <property type="entry name" value="Prok-RING_1"/>
    <property type="match status" value="1"/>
</dbReference>
<feature type="transmembrane region" description="Helical" evidence="2">
    <location>
        <begin position="131"/>
        <end position="152"/>
    </location>
</feature>
<dbReference type="Proteomes" id="UP000215027">
    <property type="component" value="Chromosome I"/>
</dbReference>
<feature type="compositionally biased region" description="Low complexity" evidence="1">
    <location>
        <begin position="95"/>
        <end position="109"/>
    </location>
</feature>
<organism evidence="3 4">
    <name type="scientific">Candidatus Promineifilum breve</name>
    <dbReference type="NCBI Taxonomy" id="1806508"/>
    <lineage>
        <taxon>Bacteria</taxon>
        <taxon>Bacillati</taxon>
        <taxon>Chloroflexota</taxon>
        <taxon>Ardenticatenia</taxon>
        <taxon>Candidatus Promineifilales</taxon>
        <taxon>Candidatus Promineifilaceae</taxon>
        <taxon>Candidatus Promineifilum</taxon>
    </lineage>
</organism>
<keyword evidence="2" id="KW-0472">Membrane</keyword>
<proteinExistence type="predicted"/>
<evidence type="ECO:0000256" key="2">
    <source>
        <dbReference type="SAM" id="Phobius"/>
    </source>
</evidence>
<dbReference type="EMBL" id="LN890655">
    <property type="protein sequence ID" value="CUS05248.2"/>
    <property type="molecule type" value="Genomic_DNA"/>
</dbReference>
<evidence type="ECO:0000313" key="4">
    <source>
        <dbReference type="Proteomes" id="UP000215027"/>
    </source>
</evidence>
<dbReference type="KEGG" id="pbf:CFX0092_A3370"/>
<keyword evidence="2" id="KW-1133">Transmembrane helix</keyword>
<feature type="region of interest" description="Disordered" evidence="1">
    <location>
        <begin position="69"/>
        <end position="113"/>
    </location>
</feature>
<reference evidence="3" key="1">
    <citation type="submission" date="2016-01" db="EMBL/GenBank/DDBJ databases">
        <authorList>
            <person name="Mcilroy J.S."/>
            <person name="Karst M S."/>
            <person name="Albertsen M."/>
        </authorList>
    </citation>
    <scope>NUCLEOTIDE SEQUENCE</scope>
    <source>
        <strain evidence="3">Cfx-K</strain>
    </source>
</reference>
<sequence>MIRAHRIDETSVFLEQTCALCKQAFVAGDEIVVCPADGSRHHVHCWQANDNKCTAYGCTGTGVVGAPGLGDPAVPRPRNQLPRERSRRPRVVTMPAESPSPTPAAARPIPNAPGSKVRTLPAGSFGCGRSCLVFAIILAILLLVGGCFGLWAIADFLMTQVGEISNGAPLASGLMLTATFLRF</sequence>
<gene>
    <name evidence="3" type="ORF">CFX0092_A3370</name>
</gene>
<evidence type="ECO:0000313" key="3">
    <source>
        <dbReference type="EMBL" id="CUS05248.2"/>
    </source>
</evidence>